<dbReference type="RefSeq" id="WP_090972287.1">
    <property type="nucleotide sequence ID" value="NZ_FOLL01000004.1"/>
</dbReference>
<reference evidence="2 3" key="1">
    <citation type="submission" date="2016-10" db="EMBL/GenBank/DDBJ databases">
        <authorList>
            <person name="de Groot N.N."/>
        </authorList>
    </citation>
    <scope>NUCLEOTIDE SEQUENCE [LARGE SCALE GENOMIC DNA]</scope>
    <source>
        <strain evidence="2 3">DSM 22900</strain>
    </source>
</reference>
<keyword evidence="1" id="KW-0175">Coiled coil</keyword>
<sequence length="129" mass="15183">MMQRRKNRYSDGQSQSEYYEALAMSLQFEMEQRNALSRLIMDARVVLVGLMVELRSHEAKHGKSTKSMERMKQYDTMMAALDESARLDNDNYTLNCTVNMMKGEIQKWKQKYQEAEQQLEATRKAWEAA</sequence>
<protein>
    <submittedName>
        <fullName evidence="2">Uncharacterized protein</fullName>
    </submittedName>
</protein>
<dbReference type="EMBL" id="FOLL01000004">
    <property type="protein sequence ID" value="SFC07341.1"/>
    <property type="molecule type" value="Genomic_DNA"/>
</dbReference>
<name>A0A1I1G735_9SPHI</name>
<organism evidence="2 3">
    <name type="scientific">Parapedobacter composti</name>
    <dbReference type="NCBI Taxonomy" id="623281"/>
    <lineage>
        <taxon>Bacteria</taxon>
        <taxon>Pseudomonadati</taxon>
        <taxon>Bacteroidota</taxon>
        <taxon>Sphingobacteriia</taxon>
        <taxon>Sphingobacteriales</taxon>
        <taxon>Sphingobacteriaceae</taxon>
        <taxon>Parapedobacter</taxon>
    </lineage>
</organism>
<evidence type="ECO:0000313" key="3">
    <source>
        <dbReference type="Proteomes" id="UP000199577"/>
    </source>
</evidence>
<evidence type="ECO:0000313" key="2">
    <source>
        <dbReference type="EMBL" id="SFC07341.1"/>
    </source>
</evidence>
<evidence type="ECO:0000256" key="1">
    <source>
        <dbReference type="SAM" id="Coils"/>
    </source>
</evidence>
<accession>A0A1I1G735</accession>
<feature type="coiled-coil region" evidence="1">
    <location>
        <begin position="98"/>
        <end position="129"/>
    </location>
</feature>
<dbReference type="STRING" id="623281.SAMN05421747_10411"/>
<gene>
    <name evidence="2" type="ORF">SAMN05421747_10411</name>
</gene>
<dbReference type="Proteomes" id="UP000199577">
    <property type="component" value="Unassembled WGS sequence"/>
</dbReference>
<proteinExistence type="predicted"/>
<dbReference type="AlphaFoldDB" id="A0A1I1G735"/>
<keyword evidence="3" id="KW-1185">Reference proteome</keyword>